<organism evidence="1 2">
    <name type="scientific">Irpex rosettiformis</name>
    <dbReference type="NCBI Taxonomy" id="378272"/>
    <lineage>
        <taxon>Eukaryota</taxon>
        <taxon>Fungi</taxon>
        <taxon>Dikarya</taxon>
        <taxon>Basidiomycota</taxon>
        <taxon>Agaricomycotina</taxon>
        <taxon>Agaricomycetes</taxon>
        <taxon>Polyporales</taxon>
        <taxon>Irpicaceae</taxon>
        <taxon>Irpex</taxon>
    </lineage>
</organism>
<sequence>MTTNFSAVPILDYSQLVSPETRPEFISQLLNALTNVGFFYLSNTPVLNSDITDKIIDYAPKFFDLPEEEKERIRMVHSPHFFGYSRFGAELTKGKVDQREQFDIGTPREERGWKPGDPEFLRLWGPSQWPKEELLPGFKDTFTSYVQQTQKLGEEILAVVAEALHLPPGAFSPFIEEGGNQDRAKIVKYPVPEDETSDQGVGPHYDGGLLTLLVQASPHRGLQVQNLSGEWIDAPPISRTYIVNIGKALETVTQKVCIATSHRVLSPAKGSTPRYSIPFFQMISQRTTIGKSVLDLPPEILQLKEKRGNVGSSDSVNYAEYNELPAGQVALIGRVKSHPDVAERHYPELFKQYFPDGLPSHGSAY</sequence>
<dbReference type="EMBL" id="MU274915">
    <property type="protein sequence ID" value="KAI0088096.1"/>
    <property type="molecule type" value="Genomic_DNA"/>
</dbReference>
<comment type="caution">
    <text evidence="1">The sequence shown here is derived from an EMBL/GenBank/DDBJ whole genome shotgun (WGS) entry which is preliminary data.</text>
</comment>
<dbReference type="Proteomes" id="UP001055072">
    <property type="component" value="Unassembled WGS sequence"/>
</dbReference>
<keyword evidence="2" id="KW-1185">Reference proteome</keyword>
<reference evidence="1" key="1">
    <citation type="journal article" date="2021" name="Environ. Microbiol.">
        <title>Gene family expansions and transcriptome signatures uncover fungal adaptations to wood decay.</title>
        <authorList>
            <person name="Hage H."/>
            <person name="Miyauchi S."/>
            <person name="Viragh M."/>
            <person name="Drula E."/>
            <person name="Min B."/>
            <person name="Chaduli D."/>
            <person name="Navarro D."/>
            <person name="Favel A."/>
            <person name="Norest M."/>
            <person name="Lesage-Meessen L."/>
            <person name="Balint B."/>
            <person name="Merenyi Z."/>
            <person name="de Eugenio L."/>
            <person name="Morin E."/>
            <person name="Martinez A.T."/>
            <person name="Baldrian P."/>
            <person name="Stursova M."/>
            <person name="Martinez M.J."/>
            <person name="Novotny C."/>
            <person name="Magnuson J.K."/>
            <person name="Spatafora J.W."/>
            <person name="Maurice S."/>
            <person name="Pangilinan J."/>
            <person name="Andreopoulos W."/>
            <person name="LaButti K."/>
            <person name="Hundley H."/>
            <person name="Na H."/>
            <person name="Kuo A."/>
            <person name="Barry K."/>
            <person name="Lipzen A."/>
            <person name="Henrissat B."/>
            <person name="Riley R."/>
            <person name="Ahrendt S."/>
            <person name="Nagy L.G."/>
            <person name="Grigoriev I.V."/>
            <person name="Martin F."/>
            <person name="Rosso M.N."/>
        </authorList>
    </citation>
    <scope>NUCLEOTIDE SEQUENCE</scope>
    <source>
        <strain evidence="1">CBS 384.51</strain>
    </source>
</reference>
<protein>
    <submittedName>
        <fullName evidence="1">Uncharacterized protein</fullName>
    </submittedName>
</protein>
<accession>A0ACB8U1I8</accession>
<evidence type="ECO:0000313" key="1">
    <source>
        <dbReference type="EMBL" id="KAI0088096.1"/>
    </source>
</evidence>
<evidence type="ECO:0000313" key="2">
    <source>
        <dbReference type="Proteomes" id="UP001055072"/>
    </source>
</evidence>
<name>A0ACB8U1I8_9APHY</name>
<gene>
    <name evidence="1" type="ORF">BDY19DRAFT_994506</name>
</gene>
<proteinExistence type="predicted"/>